<organism evidence="2 3">
    <name type="scientific">Zongyangia hominis</name>
    <dbReference type="NCBI Taxonomy" id="2763677"/>
    <lineage>
        <taxon>Bacteria</taxon>
        <taxon>Bacillati</taxon>
        <taxon>Bacillota</taxon>
        <taxon>Clostridia</taxon>
        <taxon>Eubacteriales</taxon>
        <taxon>Oscillospiraceae</taxon>
        <taxon>Zongyangia</taxon>
    </lineage>
</organism>
<dbReference type="AlphaFoldDB" id="A0A926IAA0"/>
<dbReference type="PROSITE" id="PS51257">
    <property type="entry name" value="PROKAR_LIPOPROTEIN"/>
    <property type="match status" value="1"/>
</dbReference>
<dbReference type="InterPro" id="IPR025648">
    <property type="entry name" value="DUF4358"/>
</dbReference>
<evidence type="ECO:0000256" key="1">
    <source>
        <dbReference type="SAM" id="SignalP"/>
    </source>
</evidence>
<keyword evidence="3" id="KW-1185">Reference proteome</keyword>
<evidence type="ECO:0000313" key="2">
    <source>
        <dbReference type="EMBL" id="MBC8570001.1"/>
    </source>
</evidence>
<feature type="chain" id="PRO_5039589866" evidence="1">
    <location>
        <begin position="20"/>
        <end position="175"/>
    </location>
</feature>
<name>A0A926IAA0_9FIRM</name>
<dbReference type="Proteomes" id="UP000660861">
    <property type="component" value="Unassembled WGS sequence"/>
</dbReference>
<accession>A0A926IAA0</accession>
<protein>
    <submittedName>
        <fullName evidence="2">DUF4358 domain-containing protein</fullName>
    </submittedName>
</protein>
<dbReference type="Pfam" id="PF14270">
    <property type="entry name" value="DUF4358"/>
    <property type="match status" value="1"/>
</dbReference>
<proteinExistence type="predicted"/>
<evidence type="ECO:0000313" key="3">
    <source>
        <dbReference type="Proteomes" id="UP000660861"/>
    </source>
</evidence>
<keyword evidence="1" id="KW-0732">Signal</keyword>
<reference evidence="2" key="1">
    <citation type="submission" date="2020-08" db="EMBL/GenBank/DDBJ databases">
        <title>Genome public.</title>
        <authorList>
            <person name="Liu C."/>
            <person name="Sun Q."/>
        </authorList>
    </citation>
    <scope>NUCLEOTIDE SEQUENCE</scope>
    <source>
        <strain evidence="2">NSJ-54</strain>
    </source>
</reference>
<dbReference type="EMBL" id="JACRTC010000002">
    <property type="protein sequence ID" value="MBC8570001.1"/>
    <property type="molecule type" value="Genomic_DNA"/>
</dbReference>
<dbReference type="RefSeq" id="WP_262397101.1">
    <property type="nucleotide sequence ID" value="NZ_JACRTC010000002.1"/>
</dbReference>
<sequence length="175" mass="19118">MKKLLAVLLAAMMTVTLFAGCAQKEGSSSSASQPQSKDELKEGVKLSDIVQKIDEEIGIAMPGDLTKEMLADMYDIGEDMVEDFSGKFAQVIPGVDEVVVIKAKDGKVQDVKAALEKRKEARIEEQYLPDMKEKAELGRVVVKGNYAALLIVGDSEKGLDKEIQKAEDIFLSFFA</sequence>
<feature type="signal peptide" evidence="1">
    <location>
        <begin position="1"/>
        <end position="19"/>
    </location>
</feature>
<gene>
    <name evidence="2" type="ORF">H8709_04080</name>
</gene>
<comment type="caution">
    <text evidence="2">The sequence shown here is derived from an EMBL/GenBank/DDBJ whole genome shotgun (WGS) entry which is preliminary data.</text>
</comment>